<proteinExistence type="predicted"/>
<sequence length="99" mass="11090">MQPEPAADSEFIDAVTHIESRLDGVVDHGNDDELFLASYLQGHFAVIARKQEMDAQATVATLHTEMQQSLDAAFARGELEIVDQQRVVALWQKLVREAR</sequence>
<dbReference type="OrthoDB" id="5600394at2"/>
<dbReference type="KEGG" id="apel:CA267_016430"/>
<organism evidence="1 2">
    <name type="scientific">Alteromonas pelagimontana</name>
    <dbReference type="NCBI Taxonomy" id="1858656"/>
    <lineage>
        <taxon>Bacteria</taxon>
        <taxon>Pseudomonadati</taxon>
        <taxon>Pseudomonadota</taxon>
        <taxon>Gammaproteobacteria</taxon>
        <taxon>Alteromonadales</taxon>
        <taxon>Alteromonadaceae</taxon>
        <taxon>Alteromonas/Salinimonas group</taxon>
        <taxon>Alteromonas</taxon>
    </lineage>
</organism>
<accession>A0A6M4MGN5</accession>
<dbReference type="EMBL" id="CP052766">
    <property type="protein sequence ID" value="QJR82222.1"/>
    <property type="molecule type" value="Genomic_DNA"/>
</dbReference>
<gene>
    <name evidence="1" type="ORF">CA267_016430</name>
</gene>
<dbReference type="Pfam" id="PF08891">
    <property type="entry name" value="YfcL"/>
    <property type="match status" value="1"/>
</dbReference>
<dbReference type="Proteomes" id="UP000219285">
    <property type="component" value="Chromosome"/>
</dbReference>
<dbReference type="RefSeq" id="WP_075609784.1">
    <property type="nucleotide sequence ID" value="NZ_CP052766.1"/>
</dbReference>
<reference evidence="1 2" key="2">
    <citation type="submission" date="2020-04" db="EMBL/GenBank/DDBJ databases">
        <title>Complete genome sequence of Alteromonas pelagimontana 5.12T.</title>
        <authorList>
            <person name="Sinha R.K."/>
            <person name="Krishnan K.P."/>
            <person name="Kurian J.P."/>
        </authorList>
    </citation>
    <scope>NUCLEOTIDE SEQUENCE [LARGE SCALE GENOMIC DNA]</scope>
    <source>
        <strain evidence="1 2">5.12</strain>
    </source>
</reference>
<protein>
    <submittedName>
        <fullName evidence="1">YfcL family protein</fullName>
    </submittedName>
</protein>
<evidence type="ECO:0000313" key="1">
    <source>
        <dbReference type="EMBL" id="QJR82222.1"/>
    </source>
</evidence>
<keyword evidence="2" id="KW-1185">Reference proteome</keyword>
<evidence type="ECO:0000313" key="2">
    <source>
        <dbReference type="Proteomes" id="UP000219285"/>
    </source>
</evidence>
<dbReference type="AlphaFoldDB" id="A0A6M4MGN5"/>
<dbReference type="InterPro" id="IPR014987">
    <property type="entry name" value="UPF_YfcL"/>
</dbReference>
<name>A0A6M4MGN5_9ALTE</name>
<reference evidence="2" key="1">
    <citation type="submission" date="2014-12" db="EMBL/GenBank/DDBJ databases">
        <title>Complete genome sequence of a multi-drug resistant Klebsiella pneumoniae.</title>
        <authorList>
            <person name="Hua X."/>
            <person name="Chen Q."/>
            <person name="Li X."/>
            <person name="Feng Y."/>
            <person name="Ruan Z."/>
            <person name="Yu Y."/>
        </authorList>
    </citation>
    <scope>NUCLEOTIDE SEQUENCE [LARGE SCALE GENOMIC DNA]</scope>
    <source>
        <strain evidence="2">5.12</strain>
    </source>
</reference>